<dbReference type="FunFam" id="1.10.8.350:FF:000001">
    <property type="entry name" value="Lytic murein transglycosylase B"/>
    <property type="match status" value="1"/>
</dbReference>
<proteinExistence type="predicted"/>
<evidence type="ECO:0000259" key="2">
    <source>
        <dbReference type="Pfam" id="PF13406"/>
    </source>
</evidence>
<feature type="chain" id="PRO_5030660236" evidence="1">
    <location>
        <begin position="39"/>
        <end position="373"/>
    </location>
</feature>
<dbReference type="Gene3D" id="1.10.8.350">
    <property type="entry name" value="Bacterial muramidase"/>
    <property type="match status" value="1"/>
</dbReference>
<accession>A0A7X0AW73</accession>
<dbReference type="Gene3D" id="1.10.530.10">
    <property type="match status" value="1"/>
</dbReference>
<dbReference type="PANTHER" id="PTHR30163">
    <property type="entry name" value="MEMBRANE-BOUND LYTIC MUREIN TRANSGLYCOSYLASE B"/>
    <property type="match status" value="1"/>
</dbReference>
<comment type="caution">
    <text evidence="3">The sequence shown here is derived from an EMBL/GenBank/DDBJ whole genome shotgun (WGS) entry which is preliminary data.</text>
</comment>
<dbReference type="InterPro" id="IPR011970">
    <property type="entry name" value="MltB_2"/>
</dbReference>
<dbReference type="InterPro" id="IPR023346">
    <property type="entry name" value="Lysozyme-like_dom_sf"/>
</dbReference>
<dbReference type="SUPFAM" id="SSF53955">
    <property type="entry name" value="Lysozyme-like"/>
    <property type="match status" value="1"/>
</dbReference>
<dbReference type="AlphaFoldDB" id="A0A7X0AW73"/>
<dbReference type="Proteomes" id="UP000539175">
    <property type="component" value="Unassembled WGS sequence"/>
</dbReference>
<evidence type="ECO:0000313" key="4">
    <source>
        <dbReference type="Proteomes" id="UP000539175"/>
    </source>
</evidence>
<keyword evidence="1" id="KW-0732">Signal</keyword>
<dbReference type="NCBIfam" id="TIGR02283">
    <property type="entry name" value="MltB_2"/>
    <property type="match status" value="1"/>
</dbReference>
<dbReference type="GO" id="GO:0009253">
    <property type="term" value="P:peptidoglycan catabolic process"/>
    <property type="evidence" value="ECO:0007669"/>
    <property type="project" value="TreeGrafter"/>
</dbReference>
<dbReference type="Pfam" id="PF13406">
    <property type="entry name" value="SLT_2"/>
    <property type="match status" value="1"/>
</dbReference>
<dbReference type="PROSITE" id="PS51257">
    <property type="entry name" value="PROKAR_LIPOPROTEIN"/>
    <property type="match status" value="1"/>
</dbReference>
<feature type="domain" description="Transglycosylase SLT" evidence="2">
    <location>
        <begin position="74"/>
        <end position="367"/>
    </location>
</feature>
<dbReference type="GO" id="GO:0008933">
    <property type="term" value="F:peptidoglycan lytic transglycosylase activity"/>
    <property type="evidence" value="ECO:0007669"/>
    <property type="project" value="TreeGrafter"/>
</dbReference>
<protein>
    <submittedName>
        <fullName evidence="3">Membrane-bound lytic murein transglycosylase B</fullName>
    </submittedName>
</protein>
<reference evidence="3 4" key="1">
    <citation type="submission" date="2020-08" db="EMBL/GenBank/DDBJ databases">
        <title>Genomic Encyclopedia of Type Strains, Phase IV (KMG-IV): sequencing the most valuable type-strain genomes for metagenomic binning, comparative biology and taxonomic classification.</title>
        <authorList>
            <person name="Goeker M."/>
        </authorList>
    </citation>
    <scope>NUCLEOTIDE SEQUENCE [LARGE SCALE GENOMIC DNA]</scope>
    <source>
        <strain evidence="3 4">DSM 22198</strain>
    </source>
</reference>
<sequence>MPSIPFRSAFSRPLPSRSIGIGLLSALLLTGCAGGPPAAAGSPVAAPPAATVMVDKPPVVPPPTVITPEQQADFARWLDGVRQEAMAQGISKATLDAALGNVQELPRVIDLDRKQPEGTVTFATYAGRVLSKDRVEKGRELMRQNAALLAQVSAKYHVQPQYIVALWGLETNYGKITGGFRIIDALATLAHDGRRPAYFRKELIQALRIVEEDKVDPATMKGSWAGAMGQVQFMPSAFFKFAQDFDGCGRRDIWTRTPDVLASAANYLSTVGWDAGTSWGREVKLPAKGLDAAAAAGLDKKRTLGEWAKAGVRTLEGKPLPARALSASLVIPDGPDGRAFLVYDNYRTIMNWNRSTYFATTVGLLADQLGAAL</sequence>
<dbReference type="RefSeq" id="WP_343066892.1">
    <property type="nucleotide sequence ID" value="NZ_JACIIZ010000004.1"/>
</dbReference>
<dbReference type="EMBL" id="JACIIZ010000004">
    <property type="protein sequence ID" value="MBB6251238.1"/>
    <property type="molecule type" value="Genomic_DNA"/>
</dbReference>
<organism evidence="3 4">
    <name type="scientific">Nitrospirillum iridis</name>
    <dbReference type="NCBI Taxonomy" id="765888"/>
    <lineage>
        <taxon>Bacteria</taxon>
        <taxon>Pseudomonadati</taxon>
        <taxon>Pseudomonadota</taxon>
        <taxon>Alphaproteobacteria</taxon>
        <taxon>Rhodospirillales</taxon>
        <taxon>Azospirillaceae</taxon>
        <taxon>Nitrospirillum</taxon>
    </lineage>
</organism>
<keyword evidence="4" id="KW-1185">Reference proteome</keyword>
<evidence type="ECO:0000256" key="1">
    <source>
        <dbReference type="SAM" id="SignalP"/>
    </source>
</evidence>
<dbReference type="PANTHER" id="PTHR30163:SF8">
    <property type="entry name" value="LYTIC MUREIN TRANSGLYCOSYLASE"/>
    <property type="match status" value="1"/>
</dbReference>
<dbReference type="InterPro" id="IPR043426">
    <property type="entry name" value="MltB-like"/>
</dbReference>
<evidence type="ECO:0000313" key="3">
    <source>
        <dbReference type="EMBL" id="MBB6251238.1"/>
    </source>
</evidence>
<gene>
    <name evidence="3" type="ORF">FHS74_001783</name>
</gene>
<feature type="signal peptide" evidence="1">
    <location>
        <begin position="1"/>
        <end position="38"/>
    </location>
</feature>
<name>A0A7X0AW73_9PROT</name>
<dbReference type="InterPro" id="IPR031304">
    <property type="entry name" value="SLT_2"/>
</dbReference>